<reference evidence="2" key="1">
    <citation type="journal article" date="2019" name="Int. J. Syst. Evol. Microbiol.">
        <title>The Global Catalogue of Microorganisms (GCM) 10K type strain sequencing project: providing services to taxonomists for standard genome sequencing and annotation.</title>
        <authorList>
            <consortium name="The Broad Institute Genomics Platform"/>
            <consortium name="The Broad Institute Genome Sequencing Center for Infectious Disease"/>
            <person name="Wu L."/>
            <person name="Ma J."/>
        </authorList>
    </citation>
    <scope>NUCLEOTIDE SEQUENCE [LARGE SCALE GENOMIC DNA]</scope>
    <source>
        <strain evidence="2">CCM 8933</strain>
    </source>
</reference>
<proteinExistence type="predicted"/>
<dbReference type="Pfam" id="PF09693">
    <property type="entry name" value="Phage_XkdX"/>
    <property type="match status" value="1"/>
</dbReference>
<dbReference type="EMBL" id="JBHSSC010000009">
    <property type="protein sequence ID" value="MFC6180362.1"/>
    <property type="molecule type" value="Genomic_DNA"/>
</dbReference>
<dbReference type="RefSeq" id="WP_137627735.1">
    <property type="nucleotide sequence ID" value="NZ_BJDJ01000003.1"/>
</dbReference>
<organism evidence="1 2">
    <name type="scientific">Lactiplantibacillus daowaiensis</name>
    <dbReference type="NCBI Taxonomy" id="2559918"/>
    <lineage>
        <taxon>Bacteria</taxon>
        <taxon>Bacillati</taxon>
        <taxon>Bacillota</taxon>
        <taxon>Bacilli</taxon>
        <taxon>Lactobacillales</taxon>
        <taxon>Lactobacillaceae</taxon>
        <taxon>Lactiplantibacillus</taxon>
    </lineage>
</organism>
<dbReference type="Proteomes" id="UP001596282">
    <property type="component" value="Unassembled WGS sequence"/>
</dbReference>
<sequence>MTIYQQCLVFKSWGQTSVDFYKSFVGAGLTQDQFKEITGEDYEAEATTNVQN</sequence>
<name>A0ABW1RYU8_9LACO</name>
<comment type="caution">
    <text evidence="1">The sequence shown here is derived from an EMBL/GenBank/DDBJ whole genome shotgun (WGS) entry which is preliminary data.</text>
</comment>
<keyword evidence="2" id="KW-1185">Reference proteome</keyword>
<evidence type="ECO:0000313" key="1">
    <source>
        <dbReference type="EMBL" id="MFC6180362.1"/>
    </source>
</evidence>
<gene>
    <name evidence="1" type="ORF">ACFP5Y_03900</name>
</gene>
<dbReference type="InterPro" id="IPR010022">
    <property type="entry name" value="XkdX"/>
</dbReference>
<protein>
    <submittedName>
        <fullName evidence="1">XkdX family protein</fullName>
    </submittedName>
</protein>
<accession>A0ABW1RYU8</accession>
<evidence type="ECO:0000313" key="2">
    <source>
        <dbReference type="Proteomes" id="UP001596282"/>
    </source>
</evidence>